<feature type="transmembrane region" description="Helical" evidence="1">
    <location>
        <begin position="67"/>
        <end position="88"/>
    </location>
</feature>
<keyword evidence="1" id="KW-0812">Transmembrane</keyword>
<keyword evidence="3" id="KW-1185">Reference proteome</keyword>
<dbReference type="AlphaFoldDB" id="A0A517VMA1"/>
<keyword evidence="1" id="KW-0472">Membrane</keyword>
<proteinExistence type="predicted"/>
<reference evidence="2 3" key="1">
    <citation type="submission" date="2019-02" db="EMBL/GenBank/DDBJ databases">
        <title>Deep-cultivation of Planctomycetes and their phenomic and genomic characterization uncovers novel biology.</title>
        <authorList>
            <person name="Wiegand S."/>
            <person name="Jogler M."/>
            <person name="Boedeker C."/>
            <person name="Pinto D."/>
            <person name="Vollmers J."/>
            <person name="Rivas-Marin E."/>
            <person name="Kohn T."/>
            <person name="Peeters S.H."/>
            <person name="Heuer A."/>
            <person name="Rast P."/>
            <person name="Oberbeckmann S."/>
            <person name="Bunk B."/>
            <person name="Jeske O."/>
            <person name="Meyerdierks A."/>
            <person name="Storesund J.E."/>
            <person name="Kallscheuer N."/>
            <person name="Luecker S."/>
            <person name="Lage O.M."/>
            <person name="Pohl T."/>
            <person name="Merkel B.J."/>
            <person name="Hornburger P."/>
            <person name="Mueller R.-W."/>
            <person name="Bruemmer F."/>
            <person name="Labrenz M."/>
            <person name="Spormann A.M."/>
            <person name="Op den Camp H."/>
            <person name="Overmann J."/>
            <person name="Amann R."/>
            <person name="Jetten M.S.M."/>
            <person name="Mascher T."/>
            <person name="Medema M.H."/>
            <person name="Devos D.P."/>
            <person name="Kaster A.-K."/>
            <person name="Ovreas L."/>
            <person name="Rohde M."/>
            <person name="Galperin M.Y."/>
            <person name="Jogler C."/>
        </authorList>
    </citation>
    <scope>NUCLEOTIDE SEQUENCE [LARGE SCALE GENOMIC DNA]</scope>
    <source>
        <strain evidence="2 3">Pan161</strain>
    </source>
</reference>
<keyword evidence="1" id="KW-1133">Transmembrane helix</keyword>
<organism evidence="2 3">
    <name type="scientific">Gimesia algae</name>
    <dbReference type="NCBI Taxonomy" id="2527971"/>
    <lineage>
        <taxon>Bacteria</taxon>
        <taxon>Pseudomonadati</taxon>
        <taxon>Planctomycetota</taxon>
        <taxon>Planctomycetia</taxon>
        <taxon>Planctomycetales</taxon>
        <taxon>Planctomycetaceae</taxon>
        <taxon>Gimesia</taxon>
    </lineage>
</organism>
<evidence type="ECO:0000313" key="2">
    <source>
        <dbReference type="EMBL" id="QDT94149.1"/>
    </source>
</evidence>
<feature type="transmembrane region" description="Helical" evidence="1">
    <location>
        <begin position="36"/>
        <end position="55"/>
    </location>
</feature>
<evidence type="ECO:0000256" key="1">
    <source>
        <dbReference type="SAM" id="Phobius"/>
    </source>
</evidence>
<dbReference type="Proteomes" id="UP000316855">
    <property type="component" value="Chromosome"/>
</dbReference>
<gene>
    <name evidence="2" type="ORF">Pan161_58420</name>
</gene>
<dbReference type="EMBL" id="CP036343">
    <property type="protein sequence ID" value="QDT94149.1"/>
    <property type="molecule type" value="Genomic_DNA"/>
</dbReference>
<protein>
    <recommendedName>
        <fullName evidence="4">DUF202 domain-containing protein</fullName>
    </recommendedName>
</protein>
<evidence type="ECO:0000313" key="3">
    <source>
        <dbReference type="Proteomes" id="UP000316855"/>
    </source>
</evidence>
<evidence type="ECO:0008006" key="4">
    <source>
        <dbReference type="Google" id="ProtNLM"/>
    </source>
</evidence>
<dbReference type="RefSeq" id="WP_145232077.1">
    <property type="nucleotide sequence ID" value="NZ_CP036343.1"/>
</dbReference>
<dbReference type="KEGG" id="gax:Pan161_58420"/>
<name>A0A517VMA1_9PLAN</name>
<accession>A0A517VMA1</accession>
<sequence length="137" mass="15666">MENQEKEALKEDELLQSIDDEILQSIRGYHQATYEYFRHLSSLSTLAIIIIAAFMEKVFVNPVGKTNIAIAIFCFLLTIISSVIAYTIHLSLYPIIERKKFELGDKLGYGMGLFFSWAGFLFGMIFVTVFLIQNILN</sequence>
<feature type="transmembrane region" description="Helical" evidence="1">
    <location>
        <begin position="109"/>
        <end position="132"/>
    </location>
</feature>